<accession>A0AAE0WN25</accession>
<dbReference type="Proteomes" id="UP001274830">
    <property type="component" value="Unassembled WGS sequence"/>
</dbReference>
<feature type="compositionally biased region" description="Low complexity" evidence="1">
    <location>
        <begin position="137"/>
        <end position="158"/>
    </location>
</feature>
<comment type="caution">
    <text evidence="2">The sequence shown here is derived from an EMBL/GenBank/DDBJ whole genome shotgun (WGS) entry which is preliminary data.</text>
</comment>
<evidence type="ECO:0000313" key="2">
    <source>
        <dbReference type="EMBL" id="KAK3674658.1"/>
    </source>
</evidence>
<gene>
    <name evidence="2" type="ORF">LTR78_005380</name>
</gene>
<protein>
    <submittedName>
        <fullName evidence="2">Uncharacterized protein</fullName>
    </submittedName>
</protein>
<keyword evidence="3" id="KW-1185">Reference proteome</keyword>
<feature type="compositionally biased region" description="Basic residues" evidence="1">
    <location>
        <begin position="174"/>
        <end position="186"/>
    </location>
</feature>
<reference evidence="2" key="1">
    <citation type="submission" date="2023-07" db="EMBL/GenBank/DDBJ databases">
        <title>Black Yeasts Isolated from many extreme environments.</title>
        <authorList>
            <person name="Coleine C."/>
            <person name="Stajich J.E."/>
            <person name="Selbmann L."/>
        </authorList>
    </citation>
    <scope>NUCLEOTIDE SEQUENCE</scope>
    <source>
        <strain evidence="2">CCFEE 5485</strain>
    </source>
</reference>
<feature type="region of interest" description="Disordered" evidence="1">
    <location>
        <begin position="133"/>
        <end position="205"/>
    </location>
</feature>
<evidence type="ECO:0000313" key="3">
    <source>
        <dbReference type="Proteomes" id="UP001274830"/>
    </source>
</evidence>
<evidence type="ECO:0000256" key="1">
    <source>
        <dbReference type="SAM" id="MobiDB-lite"/>
    </source>
</evidence>
<proteinExistence type="predicted"/>
<feature type="compositionally biased region" description="Basic and acidic residues" evidence="1">
    <location>
        <begin position="192"/>
        <end position="205"/>
    </location>
</feature>
<dbReference type="EMBL" id="JAUTXT010000018">
    <property type="protein sequence ID" value="KAK3674658.1"/>
    <property type="molecule type" value="Genomic_DNA"/>
</dbReference>
<dbReference type="AlphaFoldDB" id="A0AAE0WN25"/>
<name>A0AAE0WN25_9PEZI</name>
<sequence>MSTSTTFEEPYVPLRYRLSEDDFSWNGPTGIAAVPEEGKLSFMLRLGFEAHIAYHEQLFDEMKAEAKIGCEDLLGNHEITPQAVSRAEHAILAKASPQTKIVYELVADDQDNWVIRWMLWHCIEEHVNSSCSLWSKSQSRPPSSQSTTPSSSTTRPSPVDSVIMSPRRSPSTRVAKRVHRRVKKKHLPETTVTRRRDFWDPVRSP</sequence>
<organism evidence="2 3">
    <name type="scientific">Recurvomyces mirabilis</name>
    <dbReference type="NCBI Taxonomy" id="574656"/>
    <lineage>
        <taxon>Eukaryota</taxon>
        <taxon>Fungi</taxon>
        <taxon>Dikarya</taxon>
        <taxon>Ascomycota</taxon>
        <taxon>Pezizomycotina</taxon>
        <taxon>Dothideomycetes</taxon>
        <taxon>Dothideomycetidae</taxon>
        <taxon>Mycosphaerellales</taxon>
        <taxon>Teratosphaeriaceae</taxon>
        <taxon>Recurvomyces</taxon>
    </lineage>
</organism>